<dbReference type="AlphaFoldDB" id="A0AAV3Z079"/>
<dbReference type="Proteomes" id="UP000735302">
    <property type="component" value="Unassembled WGS sequence"/>
</dbReference>
<proteinExistence type="predicted"/>
<feature type="region of interest" description="Disordered" evidence="1">
    <location>
        <begin position="54"/>
        <end position="107"/>
    </location>
</feature>
<organism evidence="2 3">
    <name type="scientific">Plakobranchus ocellatus</name>
    <dbReference type="NCBI Taxonomy" id="259542"/>
    <lineage>
        <taxon>Eukaryota</taxon>
        <taxon>Metazoa</taxon>
        <taxon>Spiralia</taxon>
        <taxon>Lophotrochozoa</taxon>
        <taxon>Mollusca</taxon>
        <taxon>Gastropoda</taxon>
        <taxon>Heterobranchia</taxon>
        <taxon>Euthyneura</taxon>
        <taxon>Panpulmonata</taxon>
        <taxon>Sacoglossa</taxon>
        <taxon>Placobranchoidea</taxon>
        <taxon>Plakobranchidae</taxon>
        <taxon>Plakobranchus</taxon>
    </lineage>
</organism>
<evidence type="ECO:0000313" key="3">
    <source>
        <dbReference type="Proteomes" id="UP000735302"/>
    </source>
</evidence>
<feature type="compositionally biased region" description="Polar residues" evidence="1">
    <location>
        <begin position="88"/>
        <end position="99"/>
    </location>
</feature>
<protein>
    <submittedName>
        <fullName evidence="2">Uncharacterized protein</fullName>
    </submittedName>
</protein>
<accession>A0AAV3Z079</accession>
<gene>
    <name evidence="2" type="ORF">PoB_001438200</name>
</gene>
<sequence length="121" mass="13641">MQRAARLAQSSWKNKPFFVTELRMAVRFSKPVKQLWLKSIKRFQPVLMLVPLRQLRTKPPALPKDGGKGAPSAPPKKKKAQKDSPSPESSRNSDISQAQGRKVEKTGCPLGKHSIVFRLWP</sequence>
<evidence type="ECO:0000256" key="1">
    <source>
        <dbReference type="SAM" id="MobiDB-lite"/>
    </source>
</evidence>
<comment type="caution">
    <text evidence="2">The sequence shown here is derived from an EMBL/GenBank/DDBJ whole genome shotgun (WGS) entry which is preliminary data.</text>
</comment>
<evidence type="ECO:0000313" key="2">
    <source>
        <dbReference type="EMBL" id="GFN87876.1"/>
    </source>
</evidence>
<reference evidence="2 3" key="1">
    <citation type="journal article" date="2021" name="Elife">
        <title>Chloroplast acquisition without the gene transfer in kleptoplastic sea slugs, Plakobranchus ocellatus.</title>
        <authorList>
            <person name="Maeda T."/>
            <person name="Takahashi S."/>
            <person name="Yoshida T."/>
            <person name="Shimamura S."/>
            <person name="Takaki Y."/>
            <person name="Nagai Y."/>
            <person name="Toyoda A."/>
            <person name="Suzuki Y."/>
            <person name="Arimoto A."/>
            <person name="Ishii H."/>
            <person name="Satoh N."/>
            <person name="Nishiyama T."/>
            <person name="Hasebe M."/>
            <person name="Maruyama T."/>
            <person name="Minagawa J."/>
            <person name="Obokata J."/>
            <person name="Shigenobu S."/>
        </authorList>
    </citation>
    <scope>NUCLEOTIDE SEQUENCE [LARGE SCALE GENOMIC DNA]</scope>
</reference>
<dbReference type="EMBL" id="BLXT01001819">
    <property type="protein sequence ID" value="GFN87876.1"/>
    <property type="molecule type" value="Genomic_DNA"/>
</dbReference>
<name>A0AAV3Z079_9GAST</name>
<keyword evidence="3" id="KW-1185">Reference proteome</keyword>